<gene>
    <name evidence="6" type="ORF">OSTQU699_LOCUS7841</name>
</gene>
<protein>
    <recommendedName>
        <fullName evidence="8">PX domain-containing protein</fullName>
    </recommendedName>
</protein>
<feature type="domain" description="PXA" evidence="5">
    <location>
        <begin position="116"/>
        <end position="290"/>
    </location>
</feature>
<dbReference type="InterPro" id="IPR001683">
    <property type="entry name" value="PX_dom"/>
</dbReference>
<keyword evidence="2" id="KW-0963">Cytoplasm</keyword>
<feature type="region of interest" description="Disordered" evidence="3">
    <location>
        <begin position="639"/>
        <end position="677"/>
    </location>
</feature>
<reference evidence="6" key="1">
    <citation type="submission" date="2020-12" db="EMBL/GenBank/DDBJ databases">
        <authorList>
            <person name="Iha C."/>
        </authorList>
    </citation>
    <scope>NUCLEOTIDE SEQUENCE</scope>
</reference>
<dbReference type="Pfam" id="PF02194">
    <property type="entry name" value="PXA"/>
    <property type="match status" value="1"/>
</dbReference>
<evidence type="ECO:0000256" key="2">
    <source>
        <dbReference type="ARBA" id="ARBA00022490"/>
    </source>
</evidence>
<feature type="compositionally biased region" description="Polar residues" evidence="3">
    <location>
        <begin position="402"/>
        <end position="426"/>
    </location>
</feature>
<accession>A0A8S1JAP8</accession>
<keyword evidence="7" id="KW-1185">Reference proteome</keyword>
<dbReference type="GO" id="GO:0035091">
    <property type="term" value="F:phosphatidylinositol binding"/>
    <property type="evidence" value="ECO:0007669"/>
    <property type="project" value="InterPro"/>
</dbReference>
<evidence type="ECO:0000259" key="5">
    <source>
        <dbReference type="PROSITE" id="PS51207"/>
    </source>
</evidence>
<dbReference type="SMART" id="SM00312">
    <property type="entry name" value="PX"/>
    <property type="match status" value="1"/>
</dbReference>
<evidence type="ECO:0000256" key="1">
    <source>
        <dbReference type="ARBA" id="ARBA00004496"/>
    </source>
</evidence>
<dbReference type="OrthoDB" id="120967at2759"/>
<feature type="domain" description="PX" evidence="4">
    <location>
        <begin position="484"/>
        <end position="598"/>
    </location>
</feature>
<dbReference type="PANTHER" id="PTHR22999">
    <property type="entry name" value="PX SERINE/THREONINE KINASE PXK"/>
    <property type="match status" value="1"/>
</dbReference>
<dbReference type="Gene3D" id="3.30.1520.10">
    <property type="entry name" value="Phox-like domain"/>
    <property type="match status" value="1"/>
</dbReference>
<dbReference type="Pfam" id="PF00787">
    <property type="entry name" value="PX"/>
    <property type="match status" value="1"/>
</dbReference>
<dbReference type="PANTHER" id="PTHR22999:SF23">
    <property type="entry name" value="SORTING NEXIN-16"/>
    <property type="match status" value="1"/>
</dbReference>
<dbReference type="Proteomes" id="UP000708148">
    <property type="component" value="Unassembled WGS sequence"/>
</dbReference>
<dbReference type="InterPro" id="IPR036871">
    <property type="entry name" value="PX_dom_sf"/>
</dbReference>
<evidence type="ECO:0008006" key="8">
    <source>
        <dbReference type="Google" id="ProtNLM"/>
    </source>
</evidence>
<proteinExistence type="predicted"/>
<evidence type="ECO:0000259" key="4">
    <source>
        <dbReference type="PROSITE" id="PS50195"/>
    </source>
</evidence>
<dbReference type="GO" id="GO:0005768">
    <property type="term" value="C:endosome"/>
    <property type="evidence" value="ECO:0007669"/>
    <property type="project" value="UniProtKB-ARBA"/>
</dbReference>
<dbReference type="InterPro" id="IPR003114">
    <property type="entry name" value="Phox_assoc"/>
</dbReference>
<evidence type="ECO:0000313" key="6">
    <source>
        <dbReference type="EMBL" id="CAD7702484.1"/>
    </source>
</evidence>
<feature type="region of interest" description="Disordered" evidence="3">
    <location>
        <begin position="87"/>
        <end position="106"/>
    </location>
</feature>
<dbReference type="InterPro" id="IPR051837">
    <property type="entry name" value="SortingNexin/PXDomain-PKLike"/>
</dbReference>
<dbReference type="PROSITE" id="PS50195">
    <property type="entry name" value="PX"/>
    <property type="match status" value="1"/>
</dbReference>
<dbReference type="AlphaFoldDB" id="A0A8S1JAP8"/>
<evidence type="ECO:0000256" key="3">
    <source>
        <dbReference type="SAM" id="MobiDB-lite"/>
    </source>
</evidence>
<dbReference type="PROSITE" id="PS51207">
    <property type="entry name" value="PXA"/>
    <property type="match status" value="1"/>
</dbReference>
<organism evidence="6 7">
    <name type="scientific">Ostreobium quekettii</name>
    <dbReference type="NCBI Taxonomy" id="121088"/>
    <lineage>
        <taxon>Eukaryota</taxon>
        <taxon>Viridiplantae</taxon>
        <taxon>Chlorophyta</taxon>
        <taxon>core chlorophytes</taxon>
        <taxon>Ulvophyceae</taxon>
        <taxon>TCBD clade</taxon>
        <taxon>Bryopsidales</taxon>
        <taxon>Ostreobineae</taxon>
        <taxon>Ostreobiaceae</taxon>
        <taxon>Ostreobium</taxon>
    </lineage>
</organism>
<dbReference type="EMBL" id="CAJHUC010001844">
    <property type="protein sequence ID" value="CAD7702484.1"/>
    <property type="molecule type" value="Genomic_DNA"/>
</dbReference>
<comment type="caution">
    <text evidence="6">The sequence shown here is derived from an EMBL/GenBank/DDBJ whole genome shotgun (WGS) entry which is preliminary data.</text>
</comment>
<name>A0A8S1JAP8_9CHLO</name>
<dbReference type="SMART" id="SM00313">
    <property type="entry name" value="PXA"/>
    <property type="match status" value="1"/>
</dbReference>
<evidence type="ECO:0000313" key="7">
    <source>
        <dbReference type="Proteomes" id="UP000708148"/>
    </source>
</evidence>
<dbReference type="SUPFAM" id="SSF64268">
    <property type="entry name" value="PX domain"/>
    <property type="match status" value="1"/>
</dbReference>
<sequence>MTAAGARQRVAAPSAVLVLRRMSNTLVKLAAAAYILAWALSFTSNRPLWNLPVAVLAVVAFRWMSGRVVVAPRDGAAALRRVPRRYAGGSSWQGPRPAIGPEEGRDRDAWRRGVNAPIVESAWDALCGSVVQEFVYDSWYMSLTPDRDFPAEVRRLLNEAFADVAQRARKIDLRTVLLRELCDLFLDHLDLYRRTKQGVGLLNEGHLTPAARDRAFQQEMKTEGTLHPSMCSRDGHYRVIRCIAESIVSCSVSKCDLARPYVKALSRELVATCVLRPVLMYFNRYNASRLVLSMFPEELEQIQAKIAKRMEELVGKKELMNGHFEFEERARRAAELEAKAHKKYKYRQSRTPNHQHKEASSAEELPAEGSSVAGKSRGVDDPCEDEGTLGGEESSNRDDNASEASSALTEQRSVVSDPLSTASAPSPSRCPTCCRAPEIASPDAVGMDGMPGLATVGSSLDASSPGLQSANFEAQGEAYSSIVGWPRARVVAPEIKMDGSKEFVVFKIRVADDEGEWTVARRYRNFESLHKKLRDIPEYRALGAKLPPKHFLLQSKTTEFVQGRRVALDKYLQCVLSSGVLAFHPEVLNFLCKEHSGTYRPDADVSLLKTVASNADNVKHSLKTAVGDVLVEGKARLSGMTKSPVKRRGTSGPTRGSIPEASPNEMLPQHWSTGHLQDHPHVHFKQQDFRLSNTGQHSDALSPRAFSDGSGPLFSIGAASGTPIRDVGTPGEVGQVLNLHLSSSVPARREEQREAKGVYLRASSASTEGCLSGACLWISFV</sequence>
<comment type="subcellular location">
    <subcellularLocation>
        <location evidence="1">Cytoplasm</location>
    </subcellularLocation>
</comment>
<feature type="region of interest" description="Disordered" evidence="3">
    <location>
        <begin position="342"/>
        <end position="432"/>
    </location>
</feature>